<feature type="transmembrane region" description="Helical" evidence="1">
    <location>
        <begin position="33"/>
        <end position="53"/>
    </location>
</feature>
<keyword evidence="1" id="KW-1133">Transmembrane helix</keyword>
<accession>A0A419I6X8</accession>
<feature type="transmembrane region" description="Helical" evidence="1">
    <location>
        <begin position="95"/>
        <end position="116"/>
    </location>
</feature>
<comment type="caution">
    <text evidence="2">The sequence shown here is derived from an EMBL/GenBank/DDBJ whole genome shotgun (WGS) entry which is preliminary data.</text>
</comment>
<feature type="transmembrane region" description="Helical" evidence="1">
    <location>
        <begin position="131"/>
        <end position="151"/>
    </location>
</feature>
<keyword evidence="1" id="KW-0472">Membrane</keyword>
<feature type="transmembrane region" description="Helical" evidence="1">
    <location>
        <begin position="213"/>
        <end position="234"/>
    </location>
</feature>
<evidence type="ECO:0000313" key="2">
    <source>
        <dbReference type="EMBL" id="RJQ87229.1"/>
    </source>
</evidence>
<reference evidence="2 3" key="1">
    <citation type="submission" date="2018-09" db="EMBL/GenBank/DDBJ databases">
        <title>YIM PH 21725 draft genome.</title>
        <authorList>
            <person name="Miao C."/>
        </authorList>
    </citation>
    <scope>NUCLEOTIDE SEQUENCE [LARGE SCALE GENOMIC DNA]</scope>
    <source>
        <strain evidence="3">YIM PH21725</strain>
    </source>
</reference>
<proteinExistence type="predicted"/>
<keyword evidence="1" id="KW-0812">Transmembrane</keyword>
<evidence type="ECO:0000313" key="3">
    <source>
        <dbReference type="Proteomes" id="UP000285112"/>
    </source>
</evidence>
<organism evidence="2 3">
    <name type="scientific">Amycolatopsis panacis</name>
    <dbReference type="NCBI Taxonomy" id="2340917"/>
    <lineage>
        <taxon>Bacteria</taxon>
        <taxon>Bacillati</taxon>
        <taxon>Actinomycetota</taxon>
        <taxon>Actinomycetes</taxon>
        <taxon>Pseudonocardiales</taxon>
        <taxon>Pseudonocardiaceae</taxon>
        <taxon>Amycolatopsis</taxon>
    </lineage>
</organism>
<dbReference type="Pfam" id="PF11139">
    <property type="entry name" value="SfLAP"/>
    <property type="match status" value="1"/>
</dbReference>
<evidence type="ECO:0008006" key="4">
    <source>
        <dbReference type="Google" id="ProtNLM"/>
    </source>
</evidence>
<dbReference type="Proteomes" id="UP000285112">
    <property type="component" value="Unassembled WGS sequence"/>
</dbReference>
<dbReference type="EMBL" id="QZFV01000069">
    <property type="protein sequence ID" value="RJQ87229.1"/>
    <property type="molecule type" value="Genomic_DNA"/>
</dbReference>
<protein>
    <recommendedName>
        <fullName evidence="4">GAP family protein</fullName>
    </recommendedName>
</protein>
<feature type="transmembrane region" description="Helical" evidence="1">
    <location>
        <begin position="60"/>
        <end position="83"/>
    </location>
</feature>
<dbReference type="InterPro" id="IPR021315">
    <property type="entry name" value="Gap/Sap"/>
</dbReference>
<keyword evidence="3" id="KW-1185">Reference proteome</keyword>
<evidence type="ECO:0000256" key="1">
    <source>
        <dbReference type="SAM" id="Phobius"/>
    </source>
</evidence>
<dbReference type="AlphaFoldDB" id="A0A419I6X8"/>
<sequence>MEEFGSRRQPGQHETARRHGEAVSAMLSEAVPAALGAAIYPPALLFIAFLLVHPRPRRRALIFLSGAVLITLGFGFVFVLVLQGTGAESPKHRTVPAWIDLAIGVLLIAFALVIHFRPPRGPKVAKQRRELGLIGVLGVGVLMYTPAPLYLSSLHSIAKAHASLLVTVLSIILVAAIYMLLIEIPIIAHAIWPDATVRGVTAVNTWLAKHGRTLIVIVAAGFGAYLIGSGIAHLV</sequence>
<name>A0A419I6X8_9PSEU</name>
<feature type="transmembrane region" description="Helical" evidence="1">
    <location>
        <begin position="163"/>
        <end position="192"/>
    </location>
</feature>
<gene>
    <name evidence="2" type="ORF">D5S19_09830</name>
</gene>